<dbReference type="Proteomes" id="UP000602050">
    <property type="component" value="Unassembled WGS sequence"/>
</dbReference>
<evidence type="ECO:0000256" key="3">
    <source>
        <dbReference type="ARBA" id="ARBA00022598"/>
    </source>
</evidence>
<comment type="caution">
    <text evidence="10">The sequence shown here is derived from an EMBL/GenBank/DDBJ whole genome shotgun (WGS) entry which is preliminary data.</text>
</comment>
<evidence type="ECO:0000313" key="11">
    <source>
        <dbReference type="Proteomes" id="UP000602050"/>
    </source>
</evidence>
<keyword evidence="11" id="KW-1185">Reference proteome</keyword>
<reference evidence="10" key="1">
    <citation type="journal article" date="2014" name="Int. J. Syst. Evol. Microbiol.">
        <title>Complete genome sequence of Corynebacterium casei LMG S-19264T (=DSM 44701T), isolated from a smear-ripened cheese.</title>
        <authorList>
            <consortium name="US DOE Joint Genome Institute (JGI-PGF)"/>
            <person name="Walter F."/>
            <person name="Albersmeier A."/>
            <person name="Kalinowski J."/>
            <person name="Ruckert C."/>
        </authorList>
    </citation>
    <scope>NUCLEOTIDE SEQUENCE</scope>
    <source>
        <strain evidence="10">CGMCC 1.12360</strain>
    </source>
</reference>
<dbReference type="Pfam" id="PF09179">
    <property type="entry name" value="TilS"/>
    <property type="match status" value="1"/>
</dbReference>
<keyword evidence="4 8" id="KW-0819">tRNA processing</keyword>
<dbReference type="Gene3D" id="3.40.50.620">
    <property type="entry name" value="HUPs"/>
    <property type="match status" value="1"/>
</dbReference>
<dbReference type="EMBL" id="BMEV01000048">
    <property type="protein sequence ID" value="GFZ82354.1"/>
    <property type="molecule type" value="Genomic_DNA"/>
</dbReference>
<dbReference type="PANTHER" id="PTHR43033">
    <property type="entry name" value="TRNA(ILE)-LYSIDINE SYNTHASE-RELATED"/>
    <property type="match status" value="1"/>
</dbReference>
<evidence type="ECO:0000256" key="8">
    <source>
        <dbReference type="HAMAP-Rule" id="MF_01161"/>
    </source>
</evidence>
<evidence type="ECO:0000259" key="9">
    <source>
        <dbReference type="SMART" id="SM00977"/>
    </source>
</evidence>
<sequence length="465" mass="53668">MEEKVKAFINKHRLLEKNKRVLIGVSGGPDSMALLHFFRRIQKEWNLTLLALSVDHQLRGDASRKDLEFVAKVCKEWNIPFAGTSVDVKSYIKVHRVSEEVAARHLRYRFFQEMMEKQNGDILALGHHADDQLETMLMKFSRSADSAGLSGIPVMRPFVSGKLIRPLLAVGRKEIEAYCKKQGIETRMDATNADDSYTRNFFRIHVLPLIKEKNANIHTTIQRLSETLEDDEHYLQEQAKKMVEEVVFLQENPRKATLEMDKFASRPKALQRRAFHLILNYLYEGNIPKKLSYIQMLQIFTLLESNEGNLTLDFPNQLKVSRSYNRLIFHFNEPASAETDRQTISIPGEYVLPDGNTLTAAWSATEPISAKDSYYCSKADVKLPLHIRTRKPGDRMRWKGLNGSKKIKDIFIDEKIPLEERNNWPMIVDDNDVILWLVGLKKGEPKGERGKEGPFIHLQLKREHS</sequence>
<evidence type="ECO:0000256" key="2">
    <source>
        <dbReference type="ARBA" id="ARBA00022490"/>
    </source>
</evidence>
<evidence type="ECO:0000256" key="7">
    <source>
        <dbReference type="ARBA" id="ARBA00048539"/>
    </source>
</evidence>
<gene>
    <name evidence="8 10" type="primary">tilS</name>
    <name evidence="10" type="ORF">GCM10010978_23940</name>
</gene>
<dbReference type="GO" id="GO:0006400">
    <property type="term" value="P:tRNA modification"/>
    <property type="evidence" value="ECO:0007669"/>
    <property type="project" value="UniProtKB-UniRule"/>
</dbReference>
<dbReference type="Pfam" id="PF11734">
    <property type="entry name" value="TilS_C"/>
    <property type="match status" value="1"/>
</dbReference>
<organism evidence="10 11">
    <name type="scientific">Compostibacillus humi</name>
    <dbReference type="NCBI Taxonomy" id="1245525"/>
    <lineage>
        <taxon>Bacteria</taxon>
        <taxon>Bacillati</taxon>
        <taxon>Bacillota</taxon>
        <taxon>Bacilli</taxon>
        <taxon>Bacillales</taxon>
        <taxon>Bacillaceae</taxon>
        <taxon>Compostibacillus</taxon>
    </lineage>
</organism>
<proteinExistence type="inferred from homology"/>
<dbReference type="InterPro" id="IPR012796">
    <property type="entry name" value="Lysidine-tRNA-synth_C"/>
</dbReference>
<accession>A0A8J2TQU2</accession>
<dbReference type="AlphaFoldDB" id="A0A8J2TQU2"/>
<comment type="function">
    <text evidence="8">Ligates lysine onto the cytidine present at position 34 of the AUA codon-specific tRNA(Ile) that contains the anticodon CAU, in an ATP-dependent manner. Cytidine is converted to lysidine, thus changing the amino acid specificity of the tRNA from methionine to isoleucine.</text>
</comment>
<dbReference type="SMART" id="SM00977">
    <property type="entry name" value="TilS_C"/>
    <property type="match status" value="1"/>
</dbReference>
<dbReference type="SUPFAM" id="SSF52402">
    <property type="entry name" value="Adenine nucleotide alpha hydrolases-like"/>
    <property type="match status" value="1"/>
</dbReference>
<dbReference type="Gene3D" id="3.30.465.60">
    <property type="match status" value="1"/>
</dbReference>
<dbReference type="InterPro" id="IPR012795">
    <property type="entry name" value="tRNA_Ile_lys_synt_N"/>
</dbReference>
<comment type="catalytic activity">
    <reaction evidence="7 8">
        <text>cytidine(34) in tRNA(Ile2) + L-lysine + ATP = lysidine(34) in tRNA(Ile2) + AMP + diphosphate + H(+)</text>
        <dbReference type="Rhea" id="RHEA:43744"/>
        <dbReference type="Rhea" id="RHEA-COMP:10625"/>
        <dbReference type="Rhea" id="RHEA-COMP:10670"/>
        <dbReference type="ChEBI" id="CHEBI:15378"/>
        <dbReference type="ChEBI" id="CHEBI:30616"/>
        <dbReference type="ChEBI" id="CHEBI:32551"/>
        <dbReference type="ChEBI" id="CHEBI:33019"/>
        <dbReference type="ChEBI" id="CHEBI:82748"/>
        <dbReference type="ChEBI" id="CHEBI:83665"/>
        <dbReference type="ChEBI" id="CHEBI:456215"/>
        <dbReference type="EC" id="6.3.4.19"/>
    </reaction>
</comment>
<dbReference type="GO" id="GO:0032267">
    <property type="term" value="F:tRNA(Ile)-lysidine synthase activity"/>
    <property type="evidence" value="ECO:0007669"/>
    <property type="project" value="UniProtKB-EC"/>
</dbReference>
<comment type="domain">
    <text evidence="8">The N-terminal region contains the highly conserved SGGXDS motif, predicted to be a P-loop motif involved in ATP binding.</text>
</comment>
<dbReference type="NCBIfam" id="TIGR02432">
    <property type="entry name" value="lysidine_TilS_N"/>
    <property type="match status" value="1"/>
</dbReference>
<dbReference type="SUPFAM" id="SSF56037">
    <property type="entry name" value="PheT/TilS domain"/>
    <property type="match status" value="1"/>
</dbReference>
<comment type="subcellular location">
    <subcellularLocation>
        <location evidence="1 8">Cytoplasm</location>
    </subcellularLocation>
</comment>
<evidence type="ECO:0000256" key="1">
    <source>
        <dbReference type="ARBA" id="ARBA00004496"/>
    </source>
</evidence>
<evidence type="ECO:0000256" key="4">
    <source>
        <dbReference type="ARBA" id="ARBA00022694"/>
    </source>
</evidence>
<keyword evidence="2 8" id="KW-0963">Cytoplasm</keyword>
<keyword evidence="3 8" id="KW-0436">Ligase</keyword>
<dbReference type="CDD" id="cd01992">
    <property type="entry name" value="TilS_N"/>
    <property type="match status" value="1"/>
</dbReference>
<dbReference type="EC" id="6.3.4.19" evidence="8"/>
<reference evidence="10" key="2">
    <citation type="submission" date="2020-09" db="EMBL/GenBank/DDBJ databases">
        <authorList>
            <person name="Sun Q."/>
            <person name="Zhou Y."/>
        </authorList>
    </citation>
    <scope>NUCLEOTIDE SEQUENCE</scope>
    <source>
        <strain evidence="10">CGMCC 1.12360</strain>
    </source>
</reference>
<dbReference type="Pfam" id="PF01171">
    <property type="entry name" value="ATP_bind_3"/>
    <property type="match status" value="1"/>
</dbReference>
<dbReference type="PANTHER" id="PTHR43033:SF1">
    <property type="entry name" value="TRNA(ILE)-LYSIDINE SYNTHASE-RELATED"/>
    <property type="match status" value="1"/>
</dbReference>
<dbReference type="GO" id="GO:0005524">
    <property type="term" value="F:ATP binding"/>
    <property type="evidence" value="ECO:0007669"/>
    <property type="project" value="UniProtKB-UniRule"/>
</dbReference>
<evidence type="ECO:0000313" key="10">
    <source>
        <dbReference type="EMBL" id="GFZ82354.1"/>
    </source>
</evidence>
<dbReference type="RefSeq" id="WP_188392647.1">
    <property type="nucleotide sequence ID" value="NZ_BMEV01000048.1"/>
</dbReference>
<evidence type="ECO:0000256" key="6">
    <source>
        <dbReference type="ARBA" id="ARBA00022840"/>
    </source>
</evidence>
<evidence type="ECO:0000256" key="5">
    <source>
        <dbReference type="ARBA" id="ARBA00022741"/>
    </source>
</evidence>
<feature type="binding site" evidence="8">
    <location>
        <begin position="26"/>
        <end position="31"/>
    </location>
    <ligand>
        <name>ATP</name>
        <dbReference type="ChEBI" id="CHEBI:30616"/>
    </ligand>
</feature>
<dbReference type="SUPFAM" id="SSF82829">
    <property type="entry name" value="MesJ substrate recognition domain-like"/>
    <property type="match status" value="1"/>
</dbReference>
<keyword evidence="6 8" id="KW-0067">ATP-binding</keyword>
<feature type="domain" description="Lysidine-tRNA(Ile) synthetase C-terminal" evidence="9">
    <location>
        <begin position="385"/>
        <end position="458"/>
    </location>
</feature>
<comment type="similarity">
    <text evidence="8">Belongs to the tRNA(Ile)-lysidine synthase family.</text>
</comment>
<name>A0A8J2TQU2_9BACI</name>
<dbReference type="NCBIfam" id="TIGR02433">
    <property type="entry name" value="lysidine_TilS_C"/>
    <property type="match status" value="1"/>
</dbReference>
<dbReference type="InterPro" id="IPR011063">
    <property type="entry name" value="TilS/TtcA_N"/>
</dbReference>
<dbReference type="InterPro" id="IPR014729">
    <property type="entry name" value="Rossmann-like_a/b/a_fold"/>
</dbReference>
<protein>
    <recommendedName>
        <fullName evidence="8">tRNA(Ile)-lysidine synthase</fullName>
        <ecNumber evidence="8">6.3.4.19</ecNumber>
    </recommendedName>
    <alternativeName>
        <fullName evidence="8">tRNA(Ile)-2-lysyl-cytidine synthase</fullName>
    </alternativeName>
    <alternativeName>
        <fullName evidence="8">tRNA(Ile)-lysidine synthetase</fullName>
    </alternativeName>
</protein>
<dbReference type="GO" id="GO:0005737">
    <property type="term" value="C:cytoplasm"/>
    <property type="evidence" value="ECO:0007669"/>
    <property type="project" value="UniProtKB-SubCell"/>
</dbReference>
<dbReference type="InterPro" id="IPR015262">
    <property type="entry name" value="tRNA_Ile_lys_synt_subst-bd"/>
</dbReference>
<dbReference type="InterPro" id="IPR012094">
    <property type="entry name" value="tRNA_Ile_lys_synt"/>
</dbReference>
<keyword evidence="5 8" id="KW-0547">Nucleotide-binding</keyword>
<dbReference type="HAMAP" id="MF_01161">
    <property type="entry name" value="tRNA_Ile_lys_synt"/>
    <property type="match status" value="1"/>
</dbReference>